<evidence type="ECO:0000313" key="4">
    <source>
        <dbReference type="Proteomes" id="UP001206483"/>
    </source>
</evidence>
<proteinExistence type="predicted"/>
<accession>A0ABT1IXC6</accession>
<feature type="transmembrane region" description="Helical" evidence="2">
    <location>
        <begin position="309"/>
        <end position="329"/>
    </location>
</feature>
<dbReference type="EC" id="2.4.2.46" evidence="3"/>
<feature type="transmembrane region" description="Helical" evidence="2">
    <location>
        <begin position="376"/>
        <end position="398"/>
    </location>
</feature>
<name>A0ABT1IXC6_9ACTN</name>
<keyword evidence="2" id="KW-0472">Membrane</keyword>
<feature type="transmembrane region" description="Helical" evidence="2">
    <location>
        <begin position="69"/>
        <end position="87"/>
    </location>
</feature>
<reference evidence="3 4" key="1">
    <citation type="submission" date="2022-06" db="EMBL/GenBank/DDBJ databases">
        <title>Sequencing the genomes of 1000 actinobacteria strains.</title>
        <authorList>
            <person name="Klenk H.-P."/>
        </authorList>
    </citation>
    <scope>NUCLEOTIDE SEQUENCE [LARGE SCALE GENOMIC DNA]</scope>
    <source>
        <strain evidence="3 4">DSM 41656</strain>
    </source>
</reference>
<feature type="transmembrane region" description="Helical" evidence="2">
    <location>
        <begin position="436"/>
        <end position="456"/>
    </location>
</feature>
<keyword evidence="2" id="KW-0812">Transmembrane</keyword>
<feature type="region of interest" description="Disordered" evidence="1">
    <location>
        <begin position="1"/>
        <end position="25"/>
    </location>
</feature>
<dbReference type="GO" id="GO:0016757">
    <property type="term" value="F:glycosyltransferase activity"/>
    <property type="evidence" value="ECO:0007669"/>
    <property type="project" value="UniProtKB-KW"/>
</dbReference>
<protein>
    <submittedName>
        <fullName evidence="3">Galactan 5-O-arabinofuranosyltransferase</fullName>
        <ecNumber evidence="3">2.4.2.46</ecNumber>
    </submittedName>
</protein>
<feature type="transmembrane region" description="Helical" evidence="2">
    <location>
        <begin position="99"/>
        <end position="124"/>
    </location>
</feature>
<organism evidence="3 4">
    <name type="scientific">Kitasatospora paracochleata</name>
    <dbReference type="NCBI Taxonomy" id="58354"/>
    <lineage>
        <taxon>Bacteria</taxon>
        <taxon>Bacillati</taxon>
        <taxon>Actinomycetota</taxon>
        <taxon>Actinomycetes</taxon>
        <taxon>Kitasatosporales</taxon>
        <taxon>Streptomycetaceae</taxon>
        <taxon>Kitasatospora</taxon>
    </lineage>
</organism>
<evidence type="ECO:0000313" key="3">
    <source>
        <dbReference type="EMBL" id="MCP2309802.1"/>
    </source>
</evidence>
<keyword evidence="2" id="KW-1133">Transmembrane helix</keyword>
<keyword evidence="3" id="KW-0808">Transferase</keyword>
<dbReference type="Proteomes" id="UP001206483">
    <property type="component" value="Unassembled WGS sequence"/>
</dbReference>
<comment type="caution">
    <text evidence="3">The sequence shown here is derived from an EMBL/GenBank/DDBJ whole genome shotgun (WGS) entry which is preliminary data.</text>
</comment>
<keyword evidence="3" id="KW-0328">Glycosyltransferase</keyword>
<feature type="transmembrane region" description="Helical" evidence="2">
    <location>
        <begin position="284"/>
        <end position="302"/>
    </location>
</feature>
<feature type="transmembrane region" description="Helical" evidence="2">
    <location>
        <begin position="482"/>
        <end position="502"/>
    </location>
</feature>
<evidence type="ECO:0000256" key="1">
    <source>
        <dbReference type="SAM" id="MobiDB-lite"/>
    </source>
</evidence>
<gene>
    <name evidence="3" type="ORF">FHR36_002935</name>
</gene>
<sequence length="582" mass="60660">MAPSLTSAPTGADEGAGNTGGAGRPSRRRLLPAAEAATAVAASLVYPWICTTVDVDPVVRIGQVSGLGALQLYGALLGLPLLAVLLFTAHRGPLARHLLVRRLVCAALAGLAGGVLAGGTVIALHGTPWPLGGQDGDPSTLVAMANSMMHAHHLPGVYPPGFPAAIALWAKLKYGGLGGGGFALHDLQIVCTALAGPAAYLAWRLLLRPVWALAIAVLSVITFLDPIRPYSHTAMIVLLPVTAAALRRLARAGELSTRAAVLRGAGYGAGFGALFLWYSGWFLWSAPGVLVLALAALPWRAGRAAVLRALAFAGSAVAGFVVVGSPLLYELVRFGAGAPDRYAYLGVYADPGYVLGWATDRPGQLTYHNWPVPGELGGQTGIAVLLVVGAGLGVGLGLRHVAVRVAAATLAGSWLLRFWFVSALERTQTVQLYPRTTWIIMYCLIVLGVLGAMAAVQRGSALLRRPDGPLGGAVLPRTRVQLAAGLVCSLALFAAMGGSWSVNRYMPEDPQAGTMGTDAWRAHTVKKPDGSCPEHSPVKQCEDIDIAFFGPGQDLEDKLWCGALPTAEWPVVCGRPAPWTKG</sequence>
<feature type="transmembrane region" description="Helical" evidence="2">
    <location>
        <begin position="210"/>
        <end position="227"/>
    </location>
</feature>
<dbReference type="EMBL" id="JAMZDX010000003">
    <property type="protein sequence ID" value="MCP2309802.1"/>
    <property type="molecule type" value="Genomic_DNA"/>
</dbReference>
<feature type="transmembrane region" description="Helical" evidence="2">
    <location>
        <begin position="30"/>
        <end position="49"/>
    </location>
</feature>
<evidence type="ECO:0000256" key="2">
    <source>
        <dbReference type="SAM" id="Phobius"/>
    </source>
</evidence>
<keyword evidence="4" id="KW-1185">Reference proteome</keyword>
<feature type="transmembrane region" description="Helical" evidence="2">
    <location>
        <begin position="182"/>
        <end position="203"/>
    </location>
</feature>
<dbReference type="RefSeq" id="WP_253797146.1">
    <property type="nucleotide sequence ID" value="NZ_JAMZDX010000003.1"/>
</dbReference>